<name>A0A366EKQ8_9BACI</name>
<keyword evidence="2" id="KW-0808">Transferase</keyword>
<gene>
    <name evidence="2" type="ORF">DET59_11178</name>
</gene>
<organism evidence="2 3">
    <name type="scientific">Rossellomorea aquimaris</name>
    <dbReference type="NCBI Taxonomy" id="189382"/>
    <lineage>
        <taxon>Bacteria</taxon>
        <taxon>Bacillati</taxon>
        <taxon>Bacillota</taxon>
        <taxon>Bacilli</taxon>
        <taxon>Bacillales</taxon>
        <taxon>Bacillaceae</taxon>
        <taxon>Rossellomorea</taxon>
    </lineage>
</organism>
<dbReference type="InterPro" id="IPR006083">
    <property type="entry name" value="PRK/URK"/>
</dbReference>
<protein>
    <submittedName>
        <fullName evidence="2">Uridine kinase</fullName>
    </submittedName>
</protein>
<reference evidence="2 3" key="1">
    <citation type="submission" date="2018-06" db="EMBL/GenBank/DDBJ databases">
        <title>Freshwater and sediment microbial communities from various areas in North America, analyzing microbe dynamics in response to fracking.</title>
        <authorList>
            <person name="Lamendella R."/>
        </authorList>
    </citation>
    <scope>NUCLEOTIDE SEQUENCE [LARGE SCALE GENOMIC DNA]</scope>
    <source>
        <strain evidence="2 3">97B</strain>
    </source>
</reference>
<dbReference type="Proteomes" id="UP000252118">
    <property type="component" value="Unassembled WGS sequence"/>
</dbReference>
<sequence>MKTQFDIKELLATIQSNDRTILGIDGLSRSGKTTFVEQLRDSLKKEKIYHHIFHIDDHIVERSQRYHTGFEEWYEYFHLQWDVRWLRENFFRKLKQDKEITLPYYDPDTDTRDCRTITLPESGLIIVEGVFLQRKEWADFYHQLIFLDCPREKRFMREAETAKQNRDKFAKRYWKAEDYYMNTFRPWESADIVLET</sequence>
<dbReference type="EMBL" id="QNRJ01000011">
    <property type="protein sequence ID" value="RBP02981.1"/>
    <property type="molecule type" value="Genomic_DNA"/>
</dbReference>
<evidence type="ECO:0000313" key="2">
    <source>
        <dbReference type="EMBL" id="RBP02981.1"/>
    </source>
</evidence>
<dbReference type="RefSeq" id="WP_113970330.1">
    <property type="nucleotide sequence ID" value="NZ_QNRJ01000011.1"/>
</dbReference>
<dbReference type="Gene3D" id="3.40.50.300">
    <property type="entry name" value="P-loop containing nucleotide triphosphate hydrolases"/>
    <property type="match status" value="1"/>
</dbReference>
<dbReference type="GO" id="GO:0005524">
    <property type="term" value="F:ATP binding"/>
    <property type="evidence" value="ECO:0007669"/>
    <property type="project" value="InterPro"/>
</dbReference>
<dbReference type="GO" id="GO:0016301">
    <property type="term" value="F:kinase activity"/>
    <property type="evidence" value="ECO:0007669"/>
    <property type="project" value="UniProtKB-KW"/>
</dbReference>
<evidence type="ECO:0000259" key="1">
    <source>
        <dbReference type="Pfam" id="PF00485"/>
    </source>
</evidence>
<feature type="domain" description="Phosphoribulokinase/uridine kinase" evidence="1">
    <location>
        <begin position="21"/>
        <end position="157"/>
    </location>
</feature>
<dbReference type="NCBIfam" id="NF005807">
    <property type="entry name" value="PRK07667.1"/>
    <property type="match status" value="1"/>
</dbReference>
<dbReference type="InterPro" id="IPR027417">
    <property type="entry name" value="P-loop_NTPase"/>
</dbReference>
<dbReference type="Pfam" id="PF00485">
    <property type="entry name" value="PRK"/>
    <property type="match status" value="1"/>
</dbReference>
<dbReference type="OrthoDB" id="1420794at2"/>
<accession>A0A366EKQ8</accession>
<evidence type="ECO:0000313" key="3">
    <source>
        <dbReference type="Proteomes" id="UP000252118"/>
    </source>
</evidence>
<dbReference type="SUPFAM" id="SSF52540">
    <property type="entry name" value="P-loop containing nucleoside triphosphate hydrolases"/>
    <property type="match status" value="1"/>
</dbReference>
<proteinExistence type="predicted"/>
<keyword evidence="2" id="KW-0418">Kinase</keyword>
<comment type="caution">
    <text evidence="2">The sequence shown here is derived from an EMBL/GenBank/DDBJ whole genome shotgun (WGS) entry which is preliminary data.</text>
</comment>
<dbReference type="AlphaFoldDB" id="A0A366EKQ8"/>